<feature type="transmembrane region" description="Helical" evidence="2">
    <location>
        <begin position="143"/>
        <end position="164"/>
    </location>
</feature>
<protein>
    <submittedName>
        <fullName evidence="4">FHA domain-containing protein</fullName>
    </submittedName>
</protein>
<dbReference type="RefSeq" id="WP_280601264.1">
    <property type="nucleotide sequence ID" value="NZ_JARXRN010000021.1"/>
</dbReference>
<comment type="caution">
    <text evidence="4">The sequence shown here is derived from an EMBL/GenBank/DDBJ whole genome shotgun (WGS) entry which is preliminary data.</text>
</comment>
<keyword evidence="2" id="KW-0472">Membrane</keyword>
<organism evidence="4 5">
    <name type="scientific">Luteimonas rhizosphaericola</name>
    <dbReference type="NCBI Taxonomy" id="3042024"/>
    <lineage>
        <taxon>Bacteria</taxon>
        <taxon>Pseudomonadati</taxon>
        <taxon>Pseudomonadota</taxon>
        <taxon>Gammaproteobacteria</taxon>
        <taxon>Lysobacterales</taxon>
        <taxon>Lysobacteraceae</taxon>
        <taxon>Luteimonas</taxon>
    </lineage>
</organism>
<feature type="domain" description="YscD cytoplasmic" evidence="3">
    <location>
        <begin position="23"/>
        <end position="80"/>
    </location>
</feature>
<accession>A0ABT6JIR7</accession>
<sequence>MSMPPDPHTTAPHDAPEGAAVLRIVAGLHAGASRPLSRREMVLVGSGDDCDVVLADAGVAAHHALVNVVDGRFHLRALDAPLELPGRTLHPGDPVEVSQVQRIGIGEAAIAFGPVDAPEWVALAPDYGLEAPPRRRPAFTSRLPMIAGIAVLALAGLAIFAAWMPAPPPPVDVEQRLRELAREHRVSDVRITRDVDGHAVLAGTVDDAATAGRLDARIASEALPASVKLRSGEDLAVDVAEVMRTGGYQVQAEYLGDNNVRVTGRLGGDAEAVREFIRSRAMVETGVNMVEPVDLDEAVADATADASAIPQTQAHIVSVVRGDAPYVETADGERYQVGDAIPGWGELISIGAHAHVLRPDGALAKLRPSPAPAPPADDAPPDEAPSQGASSGTATARPARGVQQPETGPGLSAGALEPNTP</sequence>
<evidence type="ECO:0000313" key="4">
    <source>
        <dbReference type="EMBL" id="MDH5830558.1"/>
    </source>
</evidence>
<dbReference type="EMBL" id="JARXRN010000021">
    <property type="protein sequence ID" value="MDH5830558.1"/>
    <property type="molecule type" value="Genomic_DNA"/>
</dbReference>
<evidence type="ECO:0000256" key="2">
    <source>
        <dbReference type="SAM" id="Phobius"/>
    </source>
</evidence>
<proteinExistence type="predicted"/>
<dbReference type="Pfam" id="PF16697">
    <property type="entry name" value="Yop-YscD_cpl"/>
    <property type="match status" value="1"/>
</dbReference>
<dbReference type="InterPro" id="IPR032030">
    <property type="entry name" value="YscD_cytoplasmic_dom"/>
</dbReference>
<dbReference type="InterPro" id="IPR008984">
    <property type="entry name" value="SMAD_FHA_dom_sf"/>
</dbReference>
<feature type="compositionally biased region" description="Pro residues" evidence="1">
    <location>
        <begin position="369"/>
        <end position="378"/>
    </location>
</feature>
<reference evidence="4 5" key="1">
    <citation type="submission" date="2023-04" db="EMBL/GenBank/DDBJ databases">
        <title>Luteimonas sp. M1R5S18.</title>
        <authorList>
            <person name="Sun J.-Q."/>
        </authorList>
    </citation>
    <scope>NUCLEOTIDE SEQUENCE [LARGE SCALE GENOMIC DNA]</scope>
    <source>
        <strain evidence="4 5">M1R5S18</strain>
    </source>
</reference>
<name>A0ABT6JIR7_9GAMM</name>
<evidence type="ECO:0000256" key="1">
    <source>
        <dbReference type="SAM" id="MobiDB-lite"/>
    </source>
</evidence>
<evidence type="ECO:0000313" key="5">
    <source>
        <dbReference type="Proteomes" id="UP001156831"/>
    </source>
</evidence>
<evidence type="ECO:0000259" key="3">
    <source>
        <dbReference type="Pfam" id="PF16697"/>
    </source>
</evidence>
<dbReference type="Proteomes" id="UP001156831">
    <property type="component" value="Unassembled WGS sequence"/>
</dbReference>
<keyword evidence="5" id="KW-1185">Reference proteome</keyword>
<keyword evidence="2" id="KW-1133">Transmembrane helix</keyword>
<dbReference type="SUPFAM" id="SSF49879">
    <property type="entry name" value="SMAD/FHA domain"/>
    <property type="match status" value="1"/>
</dbReference>
<keyword evidence="2" id="KW-0812">Transmembrane</keyword>
<dbReference type="Gene3D" id="2.60.200.20">
    <property type="match status" value="1"/>
</dbReference>
<feature type="region of interest" description="Disordered" evidence="1">
    <location>
        <begin position="364"/>
        <end position="421"/>
    </location>
</feature>
<gene>
    <name evidence="4" type="ORF">QFW80_08535</name>
</gene>